<evidence type="ECO:0000259" key="9">
    <source>
        <dbReference type="Pfam" id="PF14509"/>
    </source>
</evidence>
<comment type="cofactor">
    <cofactor evidence="1">
        <name>Ca(2+)</name>
        <dbReference type="ChEBI" id="CHEBI:29108"/>
    </cofactor>
</comment>
<organism evidence="10 11">
    <name type="scientific">Siphonobacter curvatus</name>
    <dbReference type="NCBI Taxonomy" id="2094562"/>
    <lineage>
        <taxon>Bacteria</taxon>
        <taxon>Pseudomonadati</taxon>
        <taxon>Bacteroidota</taxon>
        <taxon>Cytophagia</taxon>
        <taxon>Cytophagales</taxon>
        <taxon>Cytophagaceae</taxon>
        <taxon>Siphonobacter</taxon>
    </lineage>
</organism>
<keyword evidence="5" id="KW-0326">Glycosidase</keyword>
<feature type="chain" id="PRO_5015393120" evidence="6">
    <location>
        <begin position="27"/>
        <end position="650"/>
    </location>
</feature>
<keyword evidence="6" id="KW-0732">Signal</keyword>
<feature type="signal peptide" evidence="6">
    <location>
        <begin position="1"/>
        <end position="26"/>
    </location>
</feature>
<evidence type="ECO:0000313" key="11">
    <source>
        <dbReference type="Proteomes" id="UP000239590"/>
    </source>
</evidence>
<dbReference type="InterPro" id="IPR013785">
    <property type="entry name" value="Aldolase_TIM"/>
</dbReference>
<comment type="caution">
    <text evidence="10">The sequence shown here is derived from an EMBL/GenBank/DDBJ whole genome shotgun (WGS) entry which is preliminary data.</text>
</comment>
<dbReference type="InterPro" id="IPR013780">
    <property type="entry name" value="Glyco_hydro_b"/>
</dbReference>
<dbReference type="InterPro" id="IPR019563">
    <property type="entry name" value="GH97_catalytic"/>
</dbReference>
<evidence type="ECO:0000256" key="5">
    <source>
        <dbReference type="ARBA" id="ARBA00023295"/>
    </source>
</evidence>
<dbReference type="Gene3D" id="2.70.98.10">
    <property type="match status" value="1"/>
</dbReference>
<dbReference type="SUPFAM" id="SSF51445">
    <property type="entry name" value="(Trans)glycosidases"/>
    <property type="match status" value="1"/>
</dbReference>
<feature type="domain" description="Glycosyl-hydrolase 97 C-terminal oligomerisation" evidence="9">
    <location>
        <begin position="558"/>
        <end position="649"/>
    </location>
</feature>
<reference evidence="11" key="1">
    <citation type="submission" date="2018-02" db="EMBL/GenBank/DDBJ databases">
        <title>Genome sequencing of Solimonas sp. HR-BB.</title>
        <authorList>
            <person name="Lee Y."/>
            <person name="Jeon C.O."/>
        </authorList>
    </citation>
    <scope>NUCLEOTIDE SEQUENCE [LARGE SCALE GENOMIC DNA]</scope>
    <source>
        <strain evidence="11">HR-U</strain>
    </source>
</reference>
<comment type="subunit">
    <text evidence="2">Monomer.</text>
</comment>
<dbReference type="PANTHER" id="PTHR35803">
    <property type="entry name" value="GLUCAN 1,4-ALPHA-GLUCOSIDASE SUSB-RELATED"/>
    <property type="match status" value="1"/>
</dbReference>
<keyword evidence="3" id="KW-0378">Hydrolase</keyword>
<dbReference type="InterPro" id="IPR017853">
    <property type="entry name" value="GH"/>
</dbReference>
<dbReference type="Gene3D" id="2.60.40.1180">
    <property type="entry name" value="Golgi alpha-mannosidase II"/>
    <property type="match status" value="1"/>
</dbReference>
<evidence type="ECO:0000256" key="2">
    <source>
        <dbReference type="ARBA" id="ARBA00011245"/>
    </source>
</evidence>
<evidence type="ECO:0000256" key="3">
    <source>
        <dbReference type="ARBA" id="ARBA00022801"/>
    </source>
</evidence>
<proteinExistence type="predicted"/>
<dbReference type="EMBL" id="PTRA01000001">
    <property type="protein sequence ID" value="PQA61037.1"/>
    <property type="molecule type" value="Genomic_DNA"/>
</dbReference>
<evidence type="ECO:0000256" key="6">
    <source>
        <dbReference type="SAM" id="SignalP"/>
    </source>
</evidence>
<evidence type="ECO:0000256" key="4">
    <source>
        <dbReference type="ARBA" id="ARBA00022837"/>
    </source>
</evidence>
<evidence type="ECO:0000259" key="8">
    <source>
        <dbReference type="Pfam" id="PF14508"/>
    </source>
</evidence>
<dbReference type="Pfam" id="PF14508">
    <property type="entry name" value="GH97_N"/>
    <property type="match status" value="1"/>
</dbReference>
<dbReference type="Pfam" id="PF14509">
    <property type="entry name" value="GH97_C"/>
    <property type="match status" value="1"/>
</dbReference>
<protein>
    <submittedName>
        <fullName evidence="10">Alpha-glucosidase</fullName>
    </submittedName>
</protein>
<dbReference type="Gene3D" id="3.20.20.70">
    <property type="entry name" value="Aldolase class I"/>
    <property type="match status" value="1"/>
</dbReference>
<evidence type="ECO:0000256" key="1">
    <source>
        <dbReference type="ARBA" id="ARBA00001913"/>
    </source>
</evidence>
<evidence type="ECO:0000313" key="10">
    <source>
        <dbReference type="EMBL" id="PQA61037.1"/>
    </source>
</evidence>
<dbReference type="GO" id="GO:0016798">
    <property type="term" value="F:hydrolase activity, acting on glycosyl bonds"/>
    <property type="evidence" value="ECO:0007669"/>
    <property type="project" value="UniProtKB-KW"/>
</dbReference>
<accession>A0A2S7ITJ8</accession>
<dbReference type="PANTHER" id="PTHR35803:SF2">
    <property type="entry name" value="RETAINING ALPHA-GALACTOSIDASE"/>
    <property type="match status" value="1"/>
</dbReference>
<dbReference type="Proteomes" id="UP000239590">
    <property type="component" value="Unassembled WGS sequence"/>
</dbReference>
<sequence>MISFSKPYTVVISCLALSFSFFSGKAQDGQILSPDKQLAVTVNPERATYQIRYKGELVLPDSKLGVIREDEDFSKNLSLIKVSSPRTVKDQYRSVNAKKSDISYTATERVWEIQTASGKKMNLIFRVSNDGVAFRYVFPETSAEVRKITAEATSFRFNEGTRSWLQPKTEAQTGFEHTNPSYEAHYTMDKPTGTPAPGKNGWIYPALFRYNNTWLLLTEADLGRGYCGTALQQESPNSEYKINFPQPAEVFTNGKATLNPESTLPWKTPWRILVIGDLKTVMESTLGTDLALPARPMKDSFIKPGKASWSWVLKKDDSTVYRVQKRYIDFAADLKWQYCLIDANWDQTIGYDSVQLLADYGKTKNVGVLLWYNSAGSWNTVKFTPKDKLLTHESRMQEFARLHRMGIKGIKIDFFGGDGQSMINYYQDILEDAATHELLVNFHGATLPRGLQRTYPNLMTAEAVFGYEMITFSQQAANQAPEHAVMCAMVRNAFDPMDFTPMNLYKIPRIKRATTSAFELATSVVFLSGIQHYAESPDGMAHVPTYVKDFLRTLPDYWEDVKFIDGYPGKHYVVARKKGNKWYVAGINGEKAEKKLELDLSFLKNKKATVIGSGEADKDASFQSQALALPASGKLPITLKANDGFVAVFE</sequence>
<dbReference type="InterPro" id="IPR052720">
    <property type="entry name" value="Glycosyl_hydrolase_97"/>
</dbReference>
<name>A0A2S7ITJ8_9BACT</name>
<dbReference type="Pfam" id="PF10566">
    <property type="entry name" value="Glyco_hydro_97"/>
    <property type="match status" value="1"/>
</dbReference>
<dbReference type="OrthoDB" id="57532at2"/>
<keyword evidence="4" id="KW-0106">Calcium</keyword>
<keyword evidence="11" id="KW-1185">Reference proteome</keyword>
<dbReference type="InterPro" id="IPR029483">
    <property type="entry name" value="GH97_C"/>
</dbReference>
<feature type="domain" description="Glycosyl-hydrolase 97 N-terminal" evidence="8">
    <location>
        <begin position="32"/>
        <end position="293"/>
    </location>
</feature>
<dbReference type="GO" id="GO:0030246">
    <property type="term" value="F:carbohydrate binding"/>
    <property type="evidence" value="ECO:0007669"/>
    <property type="project" value="InterPro"/>
</dbReference>
<feature type="domain" description="Glycosyl-hydrolase 97 catalytic" evidence="7">
    <location>
        <begin position="317"/>
        <end position="464"/>
    </location>
</feature>
<dbReference type="InterPro" id="IPR014718">
    <property type="entry name" value="GH-type_carb-bd"/>
</dbReference>
<evidence type="ECO:0000259" key="7">
    <source>
        <dbReference type="Pfam" id="PF10566"/>
    </source>
</evidence>
<dbReference type="AlphaFoldDB" id="A0A2S7ITJ8"/>
<gene>
    <name evidence="10" type="ORF">C5O19_07965</name>
</gene>
<dbReference type="InterPro" id="IPR029486">
    <property type="entry name" value="GH97_N"/>
</dbReference>